<protein>
    <submittedName>
        <fullName evidence="1">Uncharacterized protein</fullName>
    </submittedName>
</protein>
<sequence>PLFNGRLIQLKLAFAQTTAASVVSNAMAKVDCSTFGGRSAIVLMSGSGLQTAPSLPMPIGILNCDLPVTQAAKMKTSFRHQVGAITPVTSNLLLLGVFEG</sequence>
<feature type="non-terminal residue" evidence="1">
    <location>
        <position position="1"/>
    </location>
</feature>
<organism evidence="1">
    <name type="scientific">marine sediment metagenome</name>
    <dbReference type="NCBI Taxonomy" id="412755"/>
    <lineage>
        <taxon>unclassified sequences</taxon>
        <taxon>metagenomes</taxon>
        <taxon>ecological metagenomes</taxon>
    </lineage>
</organism>
<name>X1MWG7_9ZZZZ</name>
<dbReference type="EMBL" id="BARV01027330">
    <property type="protein sequence ID" value="GAI36042.1"/>
    <property type="molecule type" value="Genomic_DNA"/>
</dbReference>
<accession>X1MWG7</accession>
<dbReference type="AlphaFoldDB" id="X1MWG7"/>
<gene>
    <name evidence="1" type="ORF">S06H3_43992</name>
</gene>
<proteinExistence type="predicted"/>
<reference evidence="1" key="1">
    <citation type="journal article" date="2014" name="Front. Microbiol.">
        <title>High frequency of phylogenetically diverse reductive dehalogenase-homologous genes in deep subseafloor sedimentary metagenomes.</title>
        <authorList>
            <person name="Kawai M."/>
            <person name="Futagami T."/>
            <person name="Toyoda A."/>
            <person name="Takaki Y."/>
            <person name="Nishi S."/>
            <person name="Hori S."/>
            <person name="Arai W."/>
            <person name="Tsubouchi T."/>
            <person name="Morono Y."/>
            <person name="Uchiyama I."/>
            <person name="Ito T."/>
            <person name="Fujiyama A."/>
            <person name="Inagaki F."/>
            <person name="Takami H."/>
        </authorList>
    </citation>
    <scope>NUCLEOTIDE SEQUENCE</scope>
    <source>
        <strain evidence="1">Expedition CK06-06</strain>
    </source>
</reference>
<evidence type="ECO:0000313" key="1">
    <source>
        <dbReference type="EMBL" id="GAI36042.1"/>
    </source>
</evidence>
<comment type="caution">
    <text evidence="1">The sequence shown here is derived from an EMBL/GenBank/DDBJ whole genome shotgun (WGS) entry which is preliminary data.</text>
</comment>